<proteinExistence type="predicted"/>
<feature type="transmembrane region" description="Helical" evidence="1">
    <location>
        <begin position="163"/>
        <end position="196"/>
    </location>
</feature>
<feature type="transmembrane region" description="Helical" evidence="1">
    <location>
        <begin position="85"/>
        <end position="106"/>
    </location>
</feature>
<dbReference type="OrthoDB" id="158986at2"/>
<dbReference type="Pfam" id="PF02517">
    <property type="entry name" value="Rce1-like"/>
    <property type="match status" value="1"/>
</dbReference>
<organism evidence="3 4">
    <name type="scientific">Comamonas serinivorans</name>
    <dbReference type="NCBI Taxonomy" id="1082851"/>
    <lineage>
        <taxon>Bacteria</taxon>
        <taxon>Pseudomonadati</taxon>
        <taxon>Pseudomonadota</taxon>
        <taxon>Betaproteobacteria</taxon>
        <taxon>Burkholderiales</taxon>
        <taxon>Comamonadaceae</taxon>
        <taxon>Comamonas</taxon>
    </lineage>
</organism>
<dbReference type="PANTHER" id="PTHR36435:SF1">
    <property type="entry name" value="CAAX AMINO TERMINAL PROTEASE FAMILY PROTEIN"/>
    <property type="match status" value="1"/>
</dbReference>
<keyword evidence="1" id="KW-1133">Transmembrane helix</keyword>
<evidence type="ECO:0000259" key="2">
    <source>
        <dbReference type="Pfam" id="PF02517"/>
    </source>
</evidence>
<dbReference type="GO" id="GO:0080120">
    <property type="term" value="P:CAAX-box protein maturation"/>
    <property type="evidence" value="ECO:0007669"/>
    <property type="project" value="UniProtKB-ARBA"/>
</dbReference>
<feature type="domain" description="CAAX prenyl protease 2/Lysostaphin resistance protein A-like" evidence="2">
    <location>
        <begin position="128"/>
        <end position="214"/>
    </location>
</feature>
<keyword evidence="1" id="KW-0472">Membrane</keyword>
<dbReference type="GO" id="GO:0008237">
    <property type="term" value="F:metallopeptidase activity"/>
    <property type="evidence" value="ECO:0007669"/>
    <property type="project" value="UniProtKB-KW"/>
</dbReference>
<reference evidence="3 4" key="1">
    <citation type="submission" date="2017-05" db="EMBL/GenBank/DDBJ databases">
        <authorList>
            <person name="Song R."/>
            <person name="Chenine A.L."/>
            <person name="Ruprecht R.M."/>
        </authorList>
    </citation>
    <scope>NUCLEOTIDE SEQUENCE [LARGE SCALE GENOMIC DNA]</scope>
    <source>
        <strain evidence="3 4">DSM 26136</strain>
    </source>
</reference>
<evidence type="ECO:0000256" key="1">
    <source>
        <dbReference type="SAM" id="Phobius"/>
    </source>
</evidence>
<keyword evidence="3" id="KW-0378">Hydrolase</keyword>
<evidence type="ECO:0000313" key="4">
    <source>
        <dbReference type="Proteomes" id="UP000196138"/>
    </source>
</evidence>
<feature type="transmembrane region" description="Helical" evidence="1">
    <location>
        <begin position="41"/>
        <end position="64"/>
    </location>
</feature>
<dbReference type="InterPro" id="IPR052710">
    <property type="entry name" value="CAAX_protease"/>
</dbReference>
<evidence type="ECO:0000313" key="3">
    <source>
        <dbReference type="EMBL" id="ARU04625.1"/>
    </source>
</evidence>
<dbReference type="KEGG" id="cser:CCO03_08025"/>
<feature type="transmembrane region" description="Helical" evidence="1">
    <location>
        <begin position="118"/>
        <end position="142"/>
    </location>
</feature>
<keyword evidence="3" id="KW-0482">Metalloprotease</keyword>
<dbReference type="AlphaFoldDB" id="A0A1Y0ELU3"/>
<accession>A0A1Y0ELU3</accession>
<protein>
    <submittedName>
        <fullName evidence="3">CPBP family intramembrane metalloprotease</fullName>
    </submittedName>
</protein>
<keyword evidence="4" id="KW-1185">Reference proteome</keyword>
<dbReference type="EMBL" id="CP021455">
    <property type="protein sequence ID" value="ARU04625.1"/>
    <property type="molecule type" value="Genomic_DNA"/>
</dbReference>
<gene>
    <name evidence="3" type="ORF">CCO03_08025</name>
</gene>
<name>A0A1Y0ELU3_9BURK</name>
<keyword evidence="1" id="KW-0812">Transmembrane</keyword>
<dbReference type="InterPro" id="IPR003675">
    <property type="entry name" value="Rce1/LyrA-like_dom"/>
</dbReference>
<dbReference type="GO" id="GO:0006508">
    <property type="term" value="P:proteolysis"/>
    <property type="evidence" value="ECO:0007669"/>
    <property type="project" value="UniProtKB-KW"/>
</dbReference>
<dbReference type="GO" id="GO:0004175">
    <property type="term" value="F:endopeptidase activity"/>
    <property type="evidence" value="ECO:0007669"/>
    <property type="project" value="UniProtKB-ARBA"/>
</dbReference>
<sequence>MPLIPHAPRPGWPELATVLIAYLLLILVIALWLAQIPDGQAAWRGVAGMAANGVAGVVAFLVAFTVRIRDFRAFGFRAVARPWRLVGAAVGVVAFGLSFLIEGLYIQFVTEANTQADFQAAATGGMLSLLALLITGALLTPLGEELVFRGVIANALNRYGRWAGVAGSAAIFAAVHGPSVIFLNAFMVGLLVGVLFRRTASLWPGLVVHAVYNGLWLLYYAKP</sequence>
<feature type="transmembrane region" description="Helical" evidence="1">
    <location>
        <begin position="12"/>
        <end position="35"/>
    </location>
</feature>
<dbReference type="PANTHER" id="PTHR36435">
    <property type="entry name" value="SLR1288 PROTEIN"/>
    <property type="match status" value="1"/>
</dbReference>
<dbReference type="Proteomes" id="UP000196138">
    <property type="component" value="Chromosome"/>
</dbReference>
<feature type="transmembrane region" description="Helical" evidence="1">
    <location>
        <begin position="202"/>
        <end position="221"/>
    </location>
</feature>
<keyword evidence="3" id="KW-0645">Protease</keyword>